<dbReference type="InterPro" id="IPR024524">
    <property type="entry name" value="DUF3800"/>
</dbReference>
<dbReference type="Pfam" id="PF12686">
    <property type="entry name" value="DUF3800"/>
    <property type="match status" value="1"/>
</dbReference>
<reference evidence="1 2" key="1">
    <citation type="submission" date="2020-09" db="EMBL/GenBank/DDBJ databases">
        <title>Dyella sp. 7MK23 isolated from forest soil.</title>
        <authorList>
            <person name="Fu J."/>
        </authorList>
    </citation>
    <scope>NUCLEOTIDE SEQUENCE [LARGE SCALE GENOMIC DNA]</scope>
    <source>
        <strain evidence="1 2">7MK23</strain>
    </source>
</reference>
<keyword evidence="2" id="KW-1185">Reference proteome</keyword>
<dbReference type="RefSeq" id="WP_192557167.1">
    <property type="nucleotide sequence ID" value="NZ_JACZZA010000012.1"/>
</dbReference>
<dbReference type="Proteomes" id="UP000651010">
    <property type="component" value="Unassembled WGS sequence"/>
</dbReference>
<comment type="caution">
    <text evidence="1">The sequence shown here is derived from an EMBL/GenBank/DDBJ whole genome shotgun (WGS) entry which is preliminary data.</text>
</comment>
<accession>A0ABR9GEB6</accession>
<protein>
    <submittedName>
        <fullName evidence="1">DUF3800 domain-containing protein</fullName>
    </submittedName>
</protein>
<sequence>MHLCYIDESGTSAVPGNSSHFVLAGLAIPIDKWKYADTQIQAIQIAHRLPSAELHTAWILRPYLEQTRIPNFEQLNDAERKNAVRRERNAHLLKLQRARNAKAYKQTKKNYEKTDAYIHLTNVERRAFVLAVAEEVSKWDFARLFCECVDKLYTDPAKTGRSIDEQAFEQVVSRYESYLAARSKRTKVQEYGLIVHDNNETVAKRHTEMMRYFHAQGTLWTRITNIIETPLFVDSQLTNMVQLADLCSYGIRRYIENNEADIFDRIYKRADRSLGKVHSVRHYTNLACKCTMCEKHRKQPRRYTVKSIVGGAKPVTK</sequence>
<dbReference type="EMBL" id="JACZZA010000012">
    <property type="protein sequence ID" value="MBE1162339.1"/>
    <property type="molecule type" value="Genomic_DNA"/>
</dbReference>
<gene>
    <name evidence="1" type="ORF">IGX34_18290</name>
</gene>
<evidence type="ECO:0000313" key="2">
    <source>
        <dbReference type="Proteomes" id="UP000651010"/>
    </source>
</evidence>
<name>A0ABR9GEB6_9GAMM</name>
<evidence type="ECO:0000313" key="1">
    <source>
        <dbReference type="EMBL" id="MBE1162339.1"/>
    </source>
</evidence>
<proteinExistence type="predicted"/>
<organism evidence="1 2">
    <name type="scientific">Dyella acidiphila</name>
    <dbReference type="NCBI Taxonomy" id="2775866"/>
    <lineage>
        <taxon>Bacteria</taxon>
        <taxon>Pseudomonadati</taxon>
        <taxon>Pseudomonadota</taxon>
        <taxon>Gammaproteobacteria</taxon>
        <taxon>Lysobacterales</taxon>
        <taxon>Rhodanobacteraceae</taxon>
        <taxon>Dyella</taxon>
    </lineage>
</organism>